<feature type="domain" description="Flagellar Assembly Protein A N-terminal region" evidence="3">
    <location>
        <begin position="71"/>
        <end position="228"/>
    </location>
</feature>
<proteinExistence type="predicted"/>
<feature type="coiled-coil region" evidence="1">
    <location>
        <begin position="396"/>
        <end position="457"/>
    </location>
</feature>
<feature type="compositionally biased region" description="Basic and acidic residues" evidence="2">
    <location>
        <begin position="55"/>
        <end position="64"/>
    </location>
</feature>
<keyword evidence="5" id="KW-1185">Reference proteome</keyword>
<name>A0ABV2KRF3_9BACI</name>
<organism evidence="4 5">
    <name type="scientific">Alkalibacillus flavidus</name>
    <dbReference type="NCBI Taxonomy" id="546021"/>
    <lineage>
        <taxon>Bacteria</taxon>
        <taxon>Bacillati</taxon>
        <taxon>Bacillota</taxon>
        <taxon>Bacilli</taxon>
        <taxon>Bacillales</taxon>
        <taxon>Bacillaceae</taxon>
        <taxon>Alkalibacillus</taxon>
    </lineage>
</organism>
<dbReference type="Pfam" id="PF20250">
    <property type="entry name" value="FapA_N"/>
    <property type="match status" value="1"/>
</dbReference>
<dbReference type="InterPro" id="IPR005646">
    <property type="entry name" value="FapA"/>
</dbReference>
<dbReference type="InterPro" id="IPR046865">
    <property type="entry name" value="FapA_b_solenoid"/>
</dbReference>
<dbReference type="PANTHER" id="PTHR38032">
    <property type="entry name" value="POLYMERASE-RELATED"/>
    <property type="match status" value="1"/>
</dbReference>
<dbReference type="Proteomes" id="UP001549167">
    <property type="component" value="Unassembled WGS sequence"/>
</dbReference>
<sequence length="513" mass="57534">MELTDFIKLKVSDDRLTASLEADMDYIESVKTEQQYNEEADDENDGENDADEQTEQEHDHGDTIVETERECFDEIVTVDAVLTYVEEQGVQVQVDREAVESFCEFVLNTESFEEKKYSQAIAHGQAAVDGDDGYLDYHINLMTENTVDDSDQKVDFKEMMKIPIVEIDDPLVTFVSPTEGENGTDVYGQDIKPKRGKDVSLKTGENTKLNDNNATVYATDSGQVTFTEKEIKVLPVYEVQDNLDLKVGNIDFNGSIVINGDVPEGFTLKARGDIAIQGVVEASYLEACGSVFIKEGVSALGKGHIKATLDIFAGNVNQANLEAGRHVQVNNSILHSDVIAREQVICQKGHIIGGSVSGGQYVEAKDIGNRMSSKTKIFLGENKKAVEKKTYIETRMKELIDQLKKLKAIGDKLEQVKQTRDLSSKERVTLLRQKHSYEKVRLELNELNDKYKIYAKDENSEEEVEQLIKVVVHGRIYPNVEVNVGKYAKVFDKESDRVSVIFQDRDFSVNPLV</sequence>
<dbReference type="RefSeq" id="WP_354218588.1">
    <property type="nucleotide sequence ID" value="NZ_JBEPMX010000001.1"/>
</dbReference>
<feature type="compositionally biased region" description="Acidic residues" evidence="2">
    <location>
        <begin position="36"/>
        <end position="54"/>
    </location>
</feature>
<dbReference type="InterPro" id="IPR046866">
    <property type="entry name" value="FapA_N"/>
</dbReference>
<dbReference type="PANTHER" id="PTHR38032:SF1">
    <property type="entry name" value="RNA-BINDING PROTEIN KHPB N-TERMINAL DOMAIN-CONTAINING PROTEIN"/>
    <property type="match status" value="1"/>
</dbReference>
<protein>
    <submittedName>
        <fullName evidence="4">Uncharacterized protein (DUF342 family)</fullName>
    </submittedName>
</protein>
<gene>
    <name evidence="4" type="ORF">ABID56_000241</name>
</gene>
<evidence type="ECO:0000313" key="4">
    <source>
        <dbReference type="EMBL" id="MET3682162.1"/>
    </source>
</evidence>
<comment type="caution">
    <text evidence="4">The sequence shown here is derived from an EMBL/GenBank/DDBJ whole genome shotgun (WGS) entry which is preliminary data.</text>
</comment>
<evidence type="ECO:0000256" key="2">
    <source>
        <dbReference type="SAM" id="MobiDB-lite"/>
    </source>
</evidence>
<feature type="region of interest" description="Disordered" evidence="2">
    <location>
        <begin position="29"/>
        <end position="64"/>
    </location>
</feature>
<dbReference type="EMBL" id="JBEPMX010000001">
    <property type="protein sequence ID" value="MET3682162.1"/>
    <property type="molecule type" value="Genomic_DNA"/>
</dbReference>
<evidence type="ECO:0000259" key="3">
    <source>
        <dbReference type="Pfam" id="PF20250"/>
    </source>
</evidence>
<reference evidence="4 5" key="1">
    <citation type="submission" date="2024-06" db="EMBL/GenBank/DDBJ databases">
        <title>Genomic Encyclopedia of Type Strains, Phase IV (KMG-IV): sequencing the most valuable type-strain genomes for metagenomic binning, comparative biology and taxonomic classification.</title>
        <authorList>
            <person name="Goeker M."/>
        </authorList>
    </citation>
    <scope>NUCLEOTIDE SEQUENCE [LARGE SCALE GENOMIC DNA]</scope>
    <source>
        <strain evidence="4 5">DSM 23520</strain>
    </source>
</reference>
<evidence type="ECO:0000256" key="1">
    <source>
        <dbReference type="SAM" id="Coils"/>
    </source>
</evidence>
<evidence type="ECO:0000313" key="5">
    <source>
        <dbReference type="Proteomes" id="UP001549167"/>
    </source>
</evidence>
<keyword evidence="1" id="KW-0175">Coiled coil</keyword>
<accession>A0ABV2KRF3</accession>
<dbReference type="Pfam" id="PF03961">
    <property type="entry name" value="FapA"/>
    <property type="match status" value="1"/>
</dbReference>